<evidence type="ECO:0000313" key="1">
    <source>
        <dbReference type="EMBL" id="OOQ60916.1"/>
    </source>
</evidence>
<gene>
    <name evidence="1" type="ORF">BC343_23430</name>
</gene>
<dbReference type="STRING" id="1792845.BC343_23430"/>
<keyword evidence="2" id="KW-1185">Reference proteome</keyword>
<sequence length="149" mass="17533">MTQDEYRGIFISEFATLEKAIEYYLADYFMGSPAKNYEMIEVIIERLSFDAKRTALKTILDKRMDSTGFKPTGTKKYPSGKIVEEIRKLQVIRNAFAHYHLADKRENFAIRLVNFRDKAEVMEYTIDQFNKEISKIKHYTSGILRNNLQ</sequence>
<evidence type="ECO:0000313" key="2">
    <source>
        <dbReference type="Proteomes" id="UP000189739"/>
    </source>
</evidence>
<name>A0A1S9PIZ3_9SPHI</name>
<accession>A0A1S9PIZ3</accession>
<dbReference type="RefSeq" id="WP_078347234.1">
    <property type="nucleotide sequence ID" value="NZ_MBTF01000004.1"/>
</dbReference>
<dbReference type="EMBL" id="MBTF01000004">
    <property type="protein sequence ID" value="OOQ60916.1"/>
    <property type="molecule type" value="Genomic_DNA"/>
</dbReference>
<dbReference type="Proteomes" id="UP000189739">
    <property type="component" value="Unassembled WGS sequence"/>
</dbReference>
<dbReference type="OrthoDB" id="793395at2"/>
<dbReference type="AlphaFoldDB" id="A0A1S9PIZ3"/>
<reference evidence="1 2" key="1">
    <citation type="submission" date="2016-07" db="EMBL/GenBank/DDBJ databases">
        <title>Genomic analysis of zinc-resistant bacterium Mucilaginibacter pedocola TBZ30.</title>
        <authorList>
            <person name="Huang J."/>
            <person name="Tang J."/>
        </authorList>
    </citation>
    <scope>NUCLEOTIDE SEQUENCE [LARGE SCALE GENOMIC DNA]</scope>
    <source>
        <strain evidence="1 2">TBZ30</strain>
    </source>
</reference>
<protein>
    <submittedName>
        <fullName evidence="1">Uncharacterized protein</fullName>
    </submittedName>
</protein>
<proteinExistence type="predicted"/>
<comment type="caution">
    <text evidence="1">The sequence shown here is derived from an EMBL/GenBank/DDBJ whole genome shotgun (WGS) entry which is preliminary data.</text>
</comment>
<organism evidence="1 2">
    <name type="scientific">Mucilaginibacter pedocola</name>
    <dbReference type="NCBI Taxonomy" id="1792845"/>
    <lineage>
        <taxon>Bacteria</taxon>
        <taxon>Pseudomonadati</taxon>
        <taxon>Bacteroidota</taxon>
        <taxon>Sphingobacteriia</taxon>
        <taxon>Sphingobacteriales</taxon>
        <taxon>Sphingobacteriaceae</taxon>
        <taxon>Mucilaginibacter</taxon>
    </lineage>
</organism>